<gene>
    <name evidence="3" type="ORF">B7R54_09755</name>
</gene>
<dbReference type="Pfam" id="PF24481">
    <property type="entry name" value="CT398_CC"/>
    <property type="match status" value="1"/>
</dbReference>
<dbReference type="Gene3D" id="1.10.287.1490">
    <property type="match status" value="1"/>
</dbReference>
<keyword evidence="1" id="KW-0175">Coiled coil</keyword>
<evidence type="ECO:0000313" key="3">
    <source>
        <dbReference type="EMBL" id="RFA09478.1"/>
    </source>
</evidence>
<evidence type="ECO:0000256" key="1">
    <source>
        <dbReference type="SAM" id="Coils"/>
    </source>
</evidence>
<name>A0A3E0VJ27_9MICO</name>
<evidence type="ECO:0000259" key="2">
    <source>
        <dbReference type="Pfam" id="PF24481"/>
    </source>
</evidence>
<organism evidence="3 4">
    <name type="scientific">Subtercola boreus</name>
    <dbReference type="NCBI Taxonomy" id="120213"/>
    <lineage>
        <taxon>Bacteria</taxon>
        <taxon>Bacillati</taxon>
        <taxon>Actinomycetota</taxon>
        <taxon>Actinomycetes</taxon>
        <taxon>Micrococcales</taxon>
        <taxon>Microbacteriaceae</taxon>
        <taxon>Subtercola</taxon>
    </lineage>
</organism>
<accession>A0A3E0VJ27</accession>
<dbReference type="Proteomes" id="UP000256486">
    <property type="component" value="Unassembled WGS sequence"/>
</dbReference>
<reference evidence="3 4" key="1">
    <citation type="submission" date="2017-04" db="EMBL/GenBank/DDBJ databases">
        <title>Comparative genome analysis of Subtercola boreus.</title>
        <authorList>
            <person name="Cho Y.-J."/>
            <person name="Cho A."/>
            <person name="Kim O.-S."/>
            <person name="Lee J.-I."/>
        </authorList>
    </citation>
    <scope>NUCLEOTIDE SEQUENCE [LARGE SCALE GENOMIC DNA]</scope>
    <source>
        <strain evidence="3 4">K300</strain>
    </source>
</reference>
<feature type="domain" description="CT398-like coiled coil hairpin" evidence="2">
    <location>
        <begin position="14"/>
        <end position="192"/>
    </location>
</feature>
<keyword evidence="4" id="KW-1185">Reference proteome</keyword>
<dbReference type="OrthoDB" id="9784388at2"/>
<proteinExistence type="predicted"/>
<feature type="coiled-coil region" evidence="1">
    <location>
        <begin position="51"/>
        <end position="115"/>
    </location>
</feature>
<dbReference type="AlphaFoldDB" id="A0A3E0VJ27"/>
<dbReference type="RefSeq" id="WP_116414863.1">
    <property type="nucleotide sequence ID" value="NZ_NBWZ01000001.1"/>
</dbReference>
<protein>
    <recommendedName>
        <fullName evidence="2">CT398-like coiled coil hairpin domain-containing protein</fullName>
    </recommendedName>
</protein>
<evidence type="ECO:0000313" key="4">
    <source>
        <dbReference type="Proteomes" id="UP000256486"/>
    </source>
</evidence>
<dbReference type="EMBL" id="NBWZ01000001">
    <property type="protein sequence ID" value="RFA09478.1"/>
    <property type="molecule type" value="Genomic_DNA"/>
</dbReference>
<dbReference type="InterPro" id="IPR056003">
    <property type="entry name" value="CT398_CC_hairpin"/>
</dbReference>
<sequence>MKAPVSEQRSLLDLQAADTRLSQLGHQAKTLPELKRLAELTNDIGTVSHRLASVRGELEDAELEISRVESDVQIVTTRMERDRTRLQTSTSTKDISGLEHEIASLLKRRSDLEDIELAVMERIEEINGRLAVVTEEMGALTAEQDALRTSRDASLLTLDSERKGVQLNRDLIAGAIGDELLALYDRQRARYGIGAALLTRGVSMGSNVKLHESDLAKIRLAAPDDVVLDPDSSCILVRTEESGL</sequence>
<comment type="caution">
    <text evidence="3">The sequence shown here is derived from an EMBL/GenBank/DDBJ whole genome shotgun (WGS) entry which is preliminary data.</text>
</comment>